<dbReference type="SUPFAM" id="SSF51230">
    <property type="entry name" value="Single hybrid motif"/>
    <property type="match status" value="1"/>
</dbReference>
<dbReference type="PROSITE" id="PS50968">
    <property type="entry name" value="BIOTINYL_LIPOYL"/>
    <property type="match status" value="1"/>
</dbReference>
<organism evidence="3">
    <name type="scientific">bioreactor metagenome</name>
    <dbReference type="NCBI Taxonomy" id="1076179"/>
    <lineage>
        <taxon>unclassified sequences</taxon>
        <taxon>metagenomes</taxon>
        <taxon>ecological metagenomes</taxon>
    </lineage>
</organism>
<keyword evidence="1" id="KW-0092">Biotin</keyword>
<dbReference type="PANTHER" id="PTHR45266:SF3">
    <property type="entry name" value="OXALOACETATE DECARBOXYLASE ALPHA CHAIN"/>
    <property type="match status" value="1"/>
</dbReference>
<proteinExistence type="predicted"/>
<dbReference type="InterPro" id="IPR050709">
    <property type="entry name" value="Biotin_Carboxyl_Carrier/Decarb"/>
</dbReference>
<dbReference type="Pfam" id="PF00364">
    <property type="entry name" value="Biotin_lipoyl"/>
    <property type="match status" value="1"/>
</dbReference>
<dbReference type="InterPro" id="IPR001882">
    <property type="entry name" value="Biotin_BS"/>
</dbReference>
<evidence type="ECO:0000313" key="3">
    <source>
        <dbReference type="EMBL" id="MPM83618.1"/>
    </source>
</evidence>
<evidence type="ECO:0000259" key="2">
    <source>
        <dbReference type="PROSITE" id="PS50968"/>
    </source>
</evidence>
<protein>
    <recommendedName>
        <fullName evidence="2">Lipoyl-binding domain-containing protein</fullName>
    </recommendedName>
</protein>
<reference evidence="3" key="1">
    <citation type="submission" date="2019-08" db="EMBL/GenBank/DDBJ databases">
        <authorList>
            <person name="Kucharzyk K."/>
            <person name="Murdoch R.W."/>
            <person name="Higgins S."/>
            <person name="Loffler F."/>
        </authorList>
    </citation>
    <scope>NUCLEOTIDE SEQUENCE</scope>
</reference>
<gene>
    <name evidence="3" type="ORF">SDC9_130687</name>
</gene>
<name>A0A645D3I4_9ZZZZ</name>
<evidence type="ECO:0000256" key="1">
    <source>
        <dbReference type="ARBA" id="ARBA00023267"/>
    </source>
</evidence>
<dbReference type="PANTHER" id="PTHR45266">
    <property type="entry name" value="OXALOACETATE DECARBOXYLASE ALPHA CHAIN"/>
    <property type="match status" value="1"/>
</dbReference>
<dbReference type="FunFam" id="2.40.50.100:FF:000003">
    <property type="entry name" value="Acetyl-CoA carboxylase biotin carboxyl carrier protein"/>
    <property type="match status" value="1"/>
</dbReference>
<dbReference type="Gene3D" id="2.40.50.100">
    <property type="match status" value="1"/>
</dbReference>
<dbReference type="EMBL" id="VSSQ01032372">
    <property type="protein sequence ID" value="MPM83618.1"/>
    <property type="molecule type" value="Genomic_DNA"/>
</dbReference>
<sequence length="144" mass="15909">MELGDLAMIKTYNVAVNGICYEVEVEEVTKSNKVKSMDSVDKNNIINEQVKSKIENSNTNVKSNDKLVQIDNNSKENIFSPMPGVVNKINVSKNQSVSRGDILLILEAMKMENEIVSPVDGVIKDIHISEKSTVNSGELLISIE</sequence>
<dbReference type="CDD" id="cd06850">
    <property type="entry name" value="biotinyl_domain"/>
    <property type="match status" value="1"/>
</dbReference>
<feature type="domain" description="Lipoyl-binding" evidence="2">
    <location>
        <begin position="75"/>
        <end position="144"/>
    </location>
</feature>
<dbReference type="InterPro" id="IPR000089">
    <property type="entry name" value="Biotin_lipoyl"/>
</dbReference>
<accession>A0A645D3I4</accession>
<dbReference type="PROSITE" id="PS00188">
    <property type="entry name" value="BIOTIN"/>
    <property type="match status" value="1"/>
</dbReference>
<dbReference type="AlphaFoldDB" id="A0A645D3I4"/>
<dbReference type="InterPro" id="IPR011053">
    <property type="entry name" value="Single_hybrid_motif"/>
</dbReference>
<comment type="caution">
    <text evidence="3">The sequence shown here is derived from an EMBL/GenBank/DDBJ whole genome shotgun (WGS) entry which is preliminary data.</text>
</comment>